<proteinExistence type="predicted"/>
<organism evidence="1 2">
    <name type="scientific">Stylosanthes scabra</name>
    <dbReference type="NCBI Taxonomy" id="79078"/>
    <lineage>
        <taxon>Eukaryota</taxon>
        <taxon>Viridiplantae</taxon>
        <taxon>Streptophyta</taxon>
        <taxon>Embryophyta</taxon>
        <taxon>Tracheophyta</taxon>
        <taxon>Spermatophyta</taxon>
        <taxon>Magnoliopsida</taxon>
        <taxon>eudicotyledons</taxon>
        <taxon>Gunneridae</taxon>
        <taxon>Pentapetalae</taxon>
        <taxon>rosids</taxon>
        <taxon>fabids</taxon>
        <taxon>Fabales</taxon>
        <taxon>Fabaceae</taxon>
        <taxon>Papilionoideae</taxon>
        <taxon>50 kb inversion clade</taxon>
        <taxon>dalbergioids sensu lato</taxon>
        <taxon>Dalbergieae</taxon>
        <taxon>Pterocarpus clade</taxon>
        <taxon>Stylosanthes</taxon>
    </lineage>
</organism>
<evidence type="ECO:0000313" key="2">
    <source>
        <dbReference type="Proteomes" id="UP001341840"/>
    </source>
</evidence>
<dbReference type="EMBL" id="JASCZI010151081">
    <property type="protein sequence ID" value="MED6168936.1"/>
    <property type="molecule type" value="Genomic_DNA"/>
</dbReference>
<accession>A0ABU6V6F1</accession>
<protein>
    <submittedName>
        <fullName evidence="1">Uncharacterized protein</fullName>
    </submittedName>
</protein>
<comment type="caution">
    <text evidence="1">The sequence shown here is derived from an EMBL/GenBank/DDBJ whole genome shotgun (WGS) entry which is preliminary data.</text>
</comment>
<sequence length="106" mass="12530">MGKGMEKQSREIWFEEYFVFLMKLQMHIGVLYLILDVIVCFFDATCNGICDSIIFLKGFHMFHCTILELRCSRASRLCICHVVQYEMSDRVPSHMLKDRLRKQESA</sequence>
<dbReference type="Proteomes" id="UP001341840">
    <property type="component" value="Unassembled WGS sequence"/>
</dbReference>
<reference evidence="1 2" key="1">
    <citation type="journal article" date="2023" name="Plants (Basel)">
        <title>Bridging the Gap: Combining Genomics and Transcriptomics Approaches to Understand Stylosanthes scabra, an Orphan Legume from the Brazilian Caatinga.</title>
        <authorList>
            <person name="Ferreira-Neto J.R.C."/>
            <person name="da Silva M.D."/>
            <person name="Binneck E."/>
            <person name="de Melo N.F."/>
            <person name="da Silva R.H."/>
            <person name="de Melo A.L.T.M."/>
            <person name="Pandolfi V."/>
            <person name="Bustamante F.O."/>
            <person name="Brasileiro-Vidal A.C."/>
            <person name="Benko-Iseppon A.M."/>
        </authorList>
    </citation>
    <scope>NUCLEOTIDE SEQUENCE [LARGE SCALE GENOMIC DNA]</scope>
    <source>
        <tissue evidence="1">Leaves</tissue>
    </source>
</reference>
<evidence type="ECO:0000313" key="1">
    <source>
        <dbReference type="EMBL" id="MED6168936.1"/>
    </source>
</evidence>
<keyword evidence="2" id="KW-1185">Reference proteome</keyword>
<gene>
    <name evidence="1" type="ORF">PIB30_016419</name>
</gene>
<name>A0ABU6V6F1_9FABA</name>